<dbReference type="EMBL" id="JH993100">
    <property type="protein sequence ID" value="EKX34959.1"/>
    <property type="molecule type" value="Genomic_DNA"/>
</dbReference>
<accession>L1IGA6</accession>
<reference evidence="1 3" key="1">
    <citation type="journal article" date="2012" name="Nature">
        <title>Algal genomes reveal evolutionary mosaicism and the fate of nucleomorphs.</title>
        <authorList>
            <consortium name="DOE Joint Genome Institute"/>
            <person name="Curtis B.A."/>
            <person name="Tanifuji G."/>
            <person name="Burki F."/>
            <person name="Gruber A."/>
            <person name="Irimia M."/>
            <person name="Maruyama S."/>
            <person name="Arias M.C."/>
            <person name="Ball S.G."/>
            <person name="Gile G.H."/>
            <person name="Hirakawa Y."/>
            <person name="Hopkins J.F."/>
            <person name="Kuo A."/>
            <person name="Rensing S.A."/>
            <person name="Schmutz J."/>
            <person name="Symeonidi A."/>
            <person name="Elias M."/>
            <person name="Eveleigh R.J."/>
            <person name="Herman E.K."/>
            <person name="Klute M.J."/>
            <person name="Nakayama T."/>
            <person name="Obornik M."/>
            <person name="Reyes-Prieto A."/>
            <person name="Armbrust E.V."/>
            <person name="Aves S.J."/>
            <person name="Beiko R.G."/>
            <person name="Coutinho P."/>
            <person name="Dacks J.B."/>
            <person name="Durnford D.G."/>
            <person name="Fast N.M."/>
            <person name="Green B.R."/>
            <person name="Grisdale C.J."/>
            <person name="Hempel F."/>
            <person name="Henrissat B."/>
            <person name="Hoppner M.P."/>
            <person name="Ishida K."/>
            <person name="Kim E."/>
            <person name="Koreny L."/>
            <person name="Kroth P.G."/>
            <person name="Liu Y."/>
            <person name="Malik S.B."/>
            <person name="Maier U.G."/>
            <person name="McRose D."/>
            <person name="Mock T."/>
            <person name="Neilson J.A."/>
            <person name="Onodera N.T."/>
            <person name="Poole A.M."/>
            <person name="Pritham E.J."/>
            <person name="Richards T.A."/>
            <person name="Rocap G."/>
            <person name="Roy S.W."/>
            <person name="Sarai C."/>
            <person name="Schaack S."/>
            <person name="Shirato S."/>
            <person name="Slamovits C.H."/>
            <person name="Spencer D.F."/>
            <person name="Suzuki S."/>
            <person name="Worden A.Z."/>
            <person name="Zauner S."/>
            <person name="Barry K."/>
            <person name="Bell C."/>
            <person name="Bharti A.K."/>
            <person name="Crow J.A."/>
            <person name="Grimwood J."/>
            <person name="Kramer R."/>
            <person name="Lindquist E."/>
            <person name="Lucas S."/>
            <person name="Salamov A."/>
            <person name="McFadden G.I."/>
            <person name="Lane C.E."/>
            <person name="Keeling P.J."/>
            <person name="Gray M.W."/>
            <person name="Grigoriev I.V."/>
            <person name="Archibald J.M."/>
        </authorList>
    </citation>
    <scope>NUCLEOTIDE SEQUENCE</scope>
    <source>
        <strain evidence="1 3">CCMP2712</strain>
    </source>
</reference>
<reference evidence="3" key="2">
    <citation type="submission" date="2012-11" db="EMBL/GenBank/DDBJ databases">
        <authorList>
            <person name="Kuo A."/>
            <person name="Curtis B.A."/>
            <person name="Tanifuji G."/>
            <person name="Burki F."/>
            <person name="Gruber A."/>
            <person name="Irimia M."/>
            <person name="Maruyama S."/>
            <person name="Arias M.C."/>
            <person name="Ball S.G."/>
            <person name="Gile G.H."/>
            <person name="Hirakawa Y."/>
            <person name="Hopkins J.F."/>
            <person name="Rensing S.A."/>
            <person name="Schmutz J."/>
            <person name="Symeonidi A."/>
            <person name="Elias M."/>
            <person name="Eveleigh R.J."/>
            <person name="Herman E.K."/>
            <person name="Klute M.J."/>
            <person name="Nakayama T."/>
            <person name="Obornik M."/>
            <person name="Reyes-Prieto A."/>
            <person name="Armbrust E.V."/>
            <person name="Aves S.J."/>
            <person name="Beiko R.G."/>
            <person name="Coutinho P."/>
            <person name="Dacks J.B."/>
            <person name="Durnford D.G."/>
            <person name="Fast N.M."/>
            <person name="Green B.R."/>
            <person name="Grisdale C."/>
            <person name="Hempe F."/>
            <person name="Henrissat B."/>
            <person name="Hoppner M.P."/>
            <person name="Ishida K.-I."/>
            <person name="Kim E."/>
            <person name="Koreny L."/>
            <person name="Kroth P.G."/>
            <person name="Liu Y."/>
            <person name="Malik S.-B."/>
            <person name="Maier U.G."/>
            <person name="McRose D."/>
            <person name="Mock T."/>
            <person name="Neilson J.A."/>
            <person name="Onodera N.T."/>
            <person name="Poole A.M."/>
            <person name="Pritham E.J."/>
            <person name="Richards T.A."/>
            <person name="Rocap G."/>
            <person name="Roy S.W."/>
            <person name="Sarai C."/>
            <person name="Schaack S."/>
            <person name="Shirato S."/>
            <person name="Slamovits C.H."/>
            <person name="Spencer D.F."/>
            <person name="Suzuki S."/>
            <person name="Worden A.Z."/>
            <person name="Zauner S."/>
            <person name="Barry K."/>
            <person name="Bell C."/>
            <person name="Bharti A.K."/>
            <person name="Crow J.A."/>
            <person name="Grimwood J."/>
            <person name="Kramer R."/>
            <person name="Lindquist E."/>
            <person name="Lucas S."/>
            <person name="Salamov A."/>
            <person name="McFadden G.I."/>
            <person name="Lane C.E."/>
            <person name="Keeling P.J."/>
            <person name="Gray M.W."/>
            <person name="Grigoriev I.V."/>
            <person name="Archibald J.M."/>
        </authorList>
    </citation>
    <scope>NUCLEOTIDE SEQUENCE</scope>
    <source>
        <strain evidence="3">CCMP2712</strain>
    </source>
</reference>
<gene>
    <name evidence="1" type="ORF">GUITHDRAFT_118890</name>
</gene>
<evidence type="ECO:0000313" key="2">
    <source>
        <dbReference type="EnsemblProtists" id="EKX34959"/>
    </source>
</evidence>
<dbReference type="GeneID" id="17291662"/>
<organism evidence="1">
    <name type="scientific">Guillardia theta (strain CCMP2712)</name>
    <name type="common">Cryptophyte</name>
    <dbReference type="NCBI Taxonomy" id="905079"/>
    <lineage>
        <taxon>Eukaryota</taxon>
        <taxon>Cryptophyceae</taxon>
        <taxon>Pyrenomonadales</taxon>
        <taxon>Geminigeraceae</taxon>
        <taxon>Guillardia</taxon>
    </lineage>
</organism>
<dbReference type="AlphaFoldDB" id="L1IGA6"/>
<keyword evidence="3" id="KW-1185">Reference proteome</keyword>
<evidence type="ECO:0000313" key="3">
    <source>
        <dbReference type="Proteomes" id="UP000011087"/>
    </source>
</evidence>
<dbReference type="Proteomes" id="UP000011087">
    <property type="component" value="Unassembled WGS sequence"/>
</dbReference>
<proteinExistence type="predicted"/>
<dbReference type="EnsemblProtists" id="EKX34959">
    <property type="protein sequence ID" value="EKX34959"/>
    <property type="gene ID" value="GUITHDRAFT_118890"/>
</dbReference>
<name>L1IGA6_GUITC</name>
<dbReference type="KEGG" id="gtt:GUITHDRAFT_118890"/>
<dbReference type="HOGENOM" id="CLU_708727_0_0_1"/>
<protein>
    <submittedName>
        <fullName evidence="1 2">Uncharacterized protein</fullName>
    </submittedName>
</protein>
<reference evidence="2" key="3">
    <citation type="submission" date="2016-03" db="UniProtKB">
        <authorList>
            <consortium name="EnsemblProtists"/>
        </authorList>
    </citation>
    <scope>IDENTIFICATION</scope>
</reference>
<dbReference type="RefSeq" id="XP_005821939.1">
    <property type="nucleotide sequence ID" value="XM_005821882.1"/>
</dbReference>
<sequence length="390" mass="42546">MACLPEHEDAVVEVYFDHQRIGEFGTSAAVFQQEEERLQQELRVSRVASCLSSLPRGLVLSIGSVEDGQHTIAARLKGREGGGSSEVKIHVGEGSLSILVGDEREEEQNVVRLNAWGYPTISPRNPLHVYVNGRHYRTDDAFIVIPVQPGTCHIRVAITDAFGDIVMESNANVTVLPPPPARQTSVLDLLAAASDGDVLISCLHPTRGRPEDAIAVRSHWLALARHPMRVEWVFAVDSDDVEALEGLVSTFRDEENTRVVCVPIDCLFYPEGFVRSSCSTLAELAAGTCVAGWNFAALAARGHVLLSVADDFFPPAGWDELVMSRTPLFDPAVLMTGFVLFPEFKSVYCDDDFTLSAKLDGVEVDGLDIAFEHRHSVHGTTSPSATITVR</sequence>
<evidence type="ECO:0000313" key="1">
    <source>
        <dbReference type="EMBL" id="EKX34959.1"/>
    </source>
</evidence>
<dbReference type="PaxDb" id="55529-EKX34959"/>